<dbReference type="Proteomes" id="UP000637578">
    <property type="component" value="Unassembled WGS sequence"/>
</dbReference>
<evidence type="ECO:0000313" key="2">
    <source>
        <dbReference type="Proteomes" id="UP000637578"/>
    </source>
</evidence>
<dbReference type="AlphaFoldDB" id="A0A8J3C9X3"/>
<evidence type="ECO:0000313" key="1">
    <source>
        <dbReference type="EMBL" id="GGM62837.1"/>
    </source>
</evidence>
<gene>
    <name evidence="1" type="ORF">GCM10012275_36940</name>
</gene>
<organism evidence="1 2">
    <name type="scientific">Longimycelium tulufanense</name>
    <dbReference type="NCBI Taxonomy" id="907463"/>
    <lineage>
        <taxon>Bacteria</taxon>
        <taxon>Bacillati</taxon>
        <taxon>Actinomycetota</taxon>
        <taxon>Actinomycetes</taxon>
        <taxon>Pseudonocardiales</taxon>
        <taxon>Pseudonocardiaceae</taxon>
        <taxon>Longimycelium</taxon>
    </lineage>
</organism>
<name>A0A8J3C9X3_9PSEU</name>
<evidence type="ECO:0008006" key="3">
    <source>
        <dbReference type="Google" id="ProtNLM"/>
    </source>
</evidence>
<keyword evidence="2" id="KW-1185">Reference proteome</keyword>
<comment type="caution">
    <text evidence="1">The sequence shown here is derived from an EMBL/GenBank/DDBJ whole genome shotgun (WGS) entry which is preliminary data.</text>
</comment>
<reference evidence="1" key="1">
    <citation type="journal article" date="2014" name="Int. J. Syst. Evol. Microbiol.">
        <title>Complete genome sequence of Corynebacterium casei LMG S-19264T (=DSM 44701T), isolated from a smear-ripened cheese.</title>
        <authorList>
            <consortium name="US DOE Joint Genome Institute (JGI-PGF)"/>
            <person name="Walter F."/>
            <person name="Albersmeier A."/>
            <person name="Kalinowski J."/>
            <person name="Ruckert C."/>
        </authorList>
    </citation>
    <scope>NUCLEOTIDE SEQUENCE</scope>
    <source>
        <strain evidence="1">CGMCC 4.5737</strain>
    </source>
</reference>
<dbReference type="InterPro" id="IPR036249">
    <property type="entry name" value="Thioredoxin-like_sf"/>
</dbReference>
<protein>
    <recommendedName>
        <fullName evidence="3">Glutaredoxin</fullName>
    </recommendedName>
</protein>
<proteinExistence type="predicted"/>
<reference evidence="1" key="2">
    <citation type="submission" date="2020-09" db="EMBL/GenBank/DDBJ databases">
        <authorList>
            <person name="Sun Q."/>
            <person name="Zhou Y."/>
        </authorList>
    </citation>
    <scope>NUCLEOTIDE SEQUENCE</scope>
    <source>
        <strain evidence="1">CGMCC 4.5737</strain>
    </source>
</reference>
<dbReference type="EMBL" id="BMMK01000017">
    <property type="protein sequence ID" value="GGM62837.1"/>
    <property type="molecule type" value="Genomic_DNA"/>
</dbReference>
<dbReference type="SUPFAM" id="SSF52833">
    <property type="entry name" value="Thioredoxin-like"/>
    <property type="match status" value="1"/>
</dbReference>
<accession>A0A8J3C9X3</accession>
<dbReference type="RefSeq" id="WP_189059314.1">
    <property type="nucleotide sequence ID" value="NZ_BMMK01000017.1"/>
</dbReference>
<sequence>MATRDRRPPLRIYVAPGCSGCRTARTLAETVRHARPGYPVEVVDLAERPGASLPEGVIGVPTYLLGEVVVSLGNPEPAELLRRLDSGVVTVDDD</sequence>
<dbReference type="Gene3D" id="3.40.30.10">
    <property type="entry name" value="Glutaredoxin"/>
    <property type="match status" value="1"/>
</dbReference>